<gene>
    <name evidence="1" type="ORF">SCALOS_LOCUS8456</name>
</gene>
<reference evidence="1" key="1">
    <citation type="submission" date="2021-06" db="EMBL/GenBank/DDBJ databases">
        <authorList>
            <person name="Kallberg Y."/>
            <person name="Tangrot J."/>
            <person name="Rosling A."/>
        </authorList>
    </citation>
    <scope>NUCLEOTIDE SEQUENCE</scope>
    <source>
        <strain evidence="1">AU212A</strain>
    </source>
</reference>
<comment type="caution">
    <text evidence="1">The sequence shown here is derived from an EMBL/GenBank/DDBJ whole genome shotgun (WGS) entry which is preliminary data.</text>
</comment>
<keyword evidence="2" id="KW-1185">Reference proteome</keyword>
<protein>
    <submittedName>
        <fullName evidence="1">7113_t:CDS:1</fullName>
    </submittedName>
</protein>
<evidence type="ECO:0000313" key="1">
    <source>
        <dbReference type="EMBL" id="CAG8644872.1"/>
    </source>
</evidence>
<name>A0ACA9NAA8_9GLOM</name>
<dbReference type="Proteomes" id="UP000789860">
    <property type="component" value="Unassembled WGS sequence"/>
</dbReference>
<feature type="non-terminal residue" evidence="1">
    <location>
        <position position="49"/>
    </location>
</feature>
<organism evidence="1 2">
    <name type="scientific">Scutellospora calospora</name>
    <dbReference type="NCBI Taxonomy" id="85575"/>
    <lineage>
        <taxon>Eukaryota</taxon>
        <taxon>Fungi</taxon>
        <taxon>Fungi incertae sedis</taxon>
        <taxon>Mucoromycota</taxon>
        <taxon>Glomeromycotina</taxon>
        <taxon>Glomeromycetes</taxon>
        <taxon>Diversisporales</taxon>
        <taxon>Gigasporaceae</taxon>
        <taxon>Scutellospora</taxon>
    </lineage>
</organism>
<sequence length="49" mass="5558">VCHYMNAPQLIAYKVESTCTIMNDINFRANRPLDLTHQGSAEIMAYAEI</sequence>
<evidence type="ECO:0000313" key="2">
    <source>
        <dbReference type="Proteomes" id="UP000789860"/>
    </source>
</evidence>
<proteinExistence type="predicted"/>
<dbReference type="EMBL" id="CAJVPM010022391">
    <property type="protein sequence ID" value="CAG8644872.1"/>
    <property type="molecule type" value="Genomic_DNA"/>
</dbReference>
<accession>A0ACA9NAA8</accession>
<feature type="non-terminal residue" evidence="1">
    <location>
        <position position="1"/>
    </location>
</feature>